<sequence>MGRAVVVLNNRYRVTRELGQGGFGRTFLAVDTHLPSERYCVIKQLYPIVSKPKQYQWVRERFQREAAILEALSQGNSQIPQLYAYFAEAETFYLVQEYIEGMTLTQKVEQDGVLSEAEVTKILVSLLRVLDYVHGQRIIHRDVKPDNIILRKGDGQPVLIDFGVVKEALETMMDSDRTHSIAIGTPGYMPSEQAAGRPTYSSDLYSLGLTAVFLLSGKAPHTLEFDQRTGELLWRKVVPNLHSQLGSVIDRAVRFHPRDRFESAQEMLAALTSDHSVEMPQWTPENTRFQGRETDDDSQTVAAVSPSPPEKKGNGLLIGSAIVLGVILSAGIVGYGIVEVLQTLRDANNSERVVTEPSEPQATPPQEEKNTETPPPKPEPKPEPEPEPKPEPEPEPKSELDIEINTPTVVVPTIEIEPDSPPEKSIADVPVFGTGVSKAQVIGTLGEPTSTRRGYWENTQSVLYKDYVSGKLDLGYLFDRDTGNLRQTEASFAAFVEFNLMENTLNEMLQGQLNPTIRNALEQVYRKETDLRSFSIGNWDGVIQRKQGGRIYIGVWEEDLH</sequence>
<comment type="catalytic activity">
    <reaction evidence="8">
        <text>L-seryl-[protein] + ATP = O-phospho-L-seryl-[protein] + ADP + H(+)</text>
        <dbReference type="Rhea" id="RHEA:17989"/>
        <dbReference type="Rhea" id="RHEA-COMP:9863"/>
        <dbReference type="Rhea" id="RHEA-COMP:11604"/>
        <dbReference type="ChEBI" id="CHEBI:15378"/>
        <dbReference type="ChEBI" id="CHEBI:29999"/>
        <dbReference type="ChEBI" id="CHEBI:30616"/>
        <dbReference type="ChEBI" id="CHEBI:83421"/>
        <dbReference type="ChEBI" id="CHEBI:456216"/>
        <dbReference type="EC" id="2.7.11.1"/>
    </reaction>
</comment>
<feature type="region of interest" description="Disordered" evidence="10">
    <location>
        <begin position="350"/>
        <end position="405"/>
    </location>
</feature>
<dbReference type="KEGG" id="dsl:Dacsa_3183"/>
<accession>K9YZ12</accession>
<evidence type="ECO:0000313" key="13">
    <source>
        <dbReference type="EMBL" id="AFZ51707.1"/>
    </source>
</evidence>
<dbReference type="InterPro" id="IPR011009">
    <property type="entry name" value="Kinase-like_dom_sf"/>
</dbReference>
<protein>
    <recommendedName>
        <fullName evidence="1">non-specific serine/threonine protein kinase</fullName>
        <ecNumber evidence="1">2.7.11.1</ecNumber>
    </recommendedName>
</protein>
<evidence type="ECO:0000256" key="8">
    <source>
        <dbReference type="ARBA" id="ARBA00048679"/>
    </source>
</evidence>
<dbReference type="eggNOG" id="COG0515">
    <property type="taxonomic scope" value="Bacteria"/>
</dbReference>
<reference evidence="13" key="1">
    <citation type="submission" date="2012-04" db="EMBL/GenBank/DDBJ databases">
        <title>Finished genome of Dactylococcopsis salina PCC 8305.</title>
        <authorList>
            <consortium name="US DOE Joint Genome Institute"/>
            <person name="Gugger M."/>
            <person name="Coursin T."/>
            <person name="Rippka R."/>
            <person name="Tandeau De Marsac N."/>
            <person name="Huntemann M."/>
            <person name="Wei C.-L."/>
            <person name="Han J."/>
            <person name="Detter J.C."/>
            <person name="Han C."/>
            <person name="Tapia R."/>
            <person name="Daligault H."/>
            <person name="Chen A."/>
            <person name="Krypides N."/>
            <person name="Mavromatis K."/>
            <person name="Markowitz V."/>
            <person name="Szeto E."/>
            <person name="Ivanova N."/>
            <person name="Ovchinnikova G."/>
            <person name="Pagani I."/>
            <person name="Pati A."/>
            <person name="Goodwin L."/>
            <person name="Peters L."/>
            <person name="Pitluck S."/>
            <person name="Woyke T."/>
            <person name="Kerfeld C."/>
        </authorList>
    </citation>
    <scope>NUCLEOTIDE SEQUENCE [LARGE SCALE GENOMIC DNA]</scope>
    <source>
        <strain evidence="13">PCC 8305</strain>
    </source>
</reference>
<name>K9YZ12_DACS8</name>
<dbReference type="OrthoDB" id="428678at2"/>
<dbReference type="AlphaFoldDB" id="K9YZ12"/>
<feature type="transmembrane region" description="Helical" evidence="11">
    <location>
        <begin position="316"/>
        <end position="338"/>
    </location>
</feature>
<keyword evidence="11" id="KW-1133">Transmembrane helix</keyword>
<dbReference type="GO" id="GO:0004674">
    <property type="term" value="F:protein serine/threonine kinase activity"/>
    <property type="evidence" value="ECO:0007669"/>
    <property type="project" value="UniProtKB-KW"/>
</dbReference>
<dbReference type="SMART" id="SM00220">
    <property type="entry name" value="S_TKc"/>
    <property type="match status" value="1"/>
</dbReference>
<dbReference type="GO" id="GO:0005524">
    <property type="term" value="F:ATP binding"/>
    <property type="evidence" value="ECO:0007669"/>
    <property type="project" value="UniProtKB-UniRule"/>
</dbReference>
<organism evidence="13 14">
    <name type="scientific">Dactylococcopsis salina (strain PCC 8305)</name>
    <name type="common">Myxobactron salinum</name>
    <dbReference type="NCBI Taxonomy" id="13035"/>
    <lineage>
        <taxon>Bacteria</taxon>
        <taxon>Bacillati</taxon>
        <taxon>Cyanobacteriota</taxon>
        <taxon>Cyanophyceae</taxon>
        <taxon>Nodosilineales</taxon>
        <taxon>Cymatolegaceae</taxon>
        <taxon>Dactylococcopsis</taxon>
    </lineage>
</organism>
<keyword evidence="11" id="KW-0472">Membrane</keyword>
<comment type="catalytic activity">
    <reaction evidence="7">
        <text>L-threonyl-[protein] + ATP = O-phospho-L-threonyl-[protein] + ADP + H(+)</text>
        <dbReference type="Rhea" id="RHEA:46608"/>
        <dbReference type="Rhea" id="RHEA-COMP:11060"/>
        <dbReference type="Rhea" id="RHEA-COMP:11605"/>
        <dbReference type="ChEBI" id="CHEBI:15378"/>
        <dbReference type="ChEBI" id="CHEBI:30013"/>
        <dbReference type="ChEBI" id="CHEBI:30616"/>
        <dbReference type="ChEBI" id="CHEBI:61977"/>
        <dbReference type="ChEBI" id="CHEBI:456216"/>
        <dbReference type="EC" id="2.7.11.1"/>
    </reaction>
</comment>
<evidence type="ECO:0000256" key="3">
    <source>
        <dbReference type="ARBA" id="ARBA00022679"/>
    </source>
</evidence>
<gene>
    <name evidence="13" type="ORF">Dacsa_3183</name>
</gene>
<dbReference type="EC" id="2.7.11.1" evidence="1"/>
<evidence type="ECO:0000256" key="11">
    <source>
        <dbReference type="SAM" id="Phobius"/>
    </source>
</evidence>
<keyword evidence="3" id="KW-0808">Transferase</keyword>
<feature type="domain" description="Protein kinase" evidence="12">
    <location>
        <begin position="12"/>
        <end position="278"/>
    </location>
</feature>
<evidence type="ECO:0000313" key="14">
    <source>
        <dbReference type="Proteomes" id="UP000010482"/>
    </source>
</evidence>
<dbReference type="PANTHER" id="PTHR24363:SF0">
    <property type="entry name" value="SERINE_THREONINE KINASE LIKE DOMAIN CONTAINING 1"/>
    <property type="match status" value="1"/>
</dbReference>
<proteinExistence type="predicted"/>
<evidence type="ECO:0000256" key="4">
    <source>
        <dbReference type="ARBA" id="ARBA00022741"/>
    </source>
</evidence>
<evidence type="ECO:0000256" key="9">
    <source>
        <dbReference type="PROSITE-ProRule" id="PRU10141"/>
    </source>
</evidence>
<evidence type="ECO:0000256" key="5">
    <source>
        <dbReference type="ARBA" id="ARBA00022777"/>
    </source>
</evidence>
<dbReference type="PANTHER" id="PTHR24363">
    <property type="entry name" value="SERINE/THREONINE PROTEIN KINASE"/>
    <property type="match status" value="1"/>
</dbReference>
<feature type="region of interest" description="Disordered" evidence="10">
    <location>
        <begin position="287"/>
        <end position="315"/>
    </location>
</feature>
<keyword evidence="4 9" id="KW-0547">Nucleotide-binding</keyword>
<feature type="binding site" evidence="9">
    <location>
        <position position="43"/>
    </location>
    <ligand>
        <name>ATP</name>
        <dbReference type="ChEBI" id="CHEBI:30616"/>
    </ligand>
</feature>
<keyword evidence="5 13" id="KW-0418">Kinase</keyword>
<dbReference type="SUPFAM" id="SSF56112">
    <property type="entry name" value="Protein kinase-like (PK-like)"/>
    <property type="match status" value="1"/>
</dbReference>
<dbReference type="Proteomes" id="UP000010482">
    <property type="component" value="Chromosome"/>
</dbReference>
<dbReference type="PROSITE" id="PS00108">
    <property type="entry name" value="PROTEIN_KINASE_ST"/>
    <property type="match status" value="1"/>
</dbReference>
<keyword evidence="6 9" id="KW-0067">ATP-binding</keyword>
<dbReference type="InterPro" id="IPR008271">
    <property type="entry name" value="Ser/Thr_kinase_AS"/>
</dbReference>
<dbReference type="Gene3D" id="3.30.200.20">
    <property type="entry name" value="Phosphorylase Kinase, domain 1"/>
    <property type="match status" value="1"/>
</dbReference>
<dbReference type="InterPro" id="IPR000719">
    <property type="entry name" value="Prot_kinase_dom"/>
</dbReference>
<dbReference type="CDD" id="cd14014">
    <property type="entry name" value="STKc_PknB_like"/>
    <property type="match status" value="1"/>
</dbReference>
<dbReference type="InterPro" id="IPR017441">
    <property type="entry name" value="Protein_kinase_ATP_BS"/>
</dbReference>
<dbReference type="HOGENOM" id="CLU_000288_135_5_3"/>
<dbReference type="STRING" id="13035.Dacsa_3183"/>
<dbReference type="Pfam" id="PF00069">
    <property type="entry name" value="Pkinase"/>
    <property type="match status" value="1"/>
</dbReference>
<keyword evidence="14" id="KW-1185">Reference proteome</keyword>
<keyword evidence="11" id="KW-0812">Transmembrane</keyword>
<dbReference type="EMBL" id="CP003944">
    <property type="protein sequence ID" value="AFZ51707.1"/>
    <property type="molecule type" value="Genomic_DNA"/>
</dbReference>
<feature type="compositionally biased region" description="Basic and acidic residues" evidence="10">
    <location>
        <begin position="378"/>
        <end position="400"/>
    </location>
</feature>
<dbReference type="Gene3D" id="1.10.510.10">
    <property type="entry name" value="Transferase(Phosphotransferase) domain 1"/>
    <property type="match status" value="1"/>
</dbReference>
<evidence type="ECO:0000256" key="7">
    <source>
        <dbReference type="ARBA" id="ARBA00047899"/>
    </source>
</evidence>
<evidence type="ECO:0000256" key="2">
    <source>
        <dbReference type="ARBA" id="ARBA00022527"/>
    </source>
</evidence>
<dbReference type="PATRIC" id="fig|13035.3.peg.3602"/>
<evidence type="ECO:0000256" key="10">
    <source>
        <dbReference type="SAM" id="MobiDB-lite"/>
    </source>
</evidence>
<evidence type="ECO:0000256" key="6">
    <source>
        <dbReference type="ARBA" id="ARBA00022840"/>
    </source>
</evidence>
<keyword evidence="2 13" id="KW-0723">Serine/threonine-protein kinase</keyword>
<evidence type="ECO:0000259" key="12">
    <source>
        <dbReference type="PROSITE" id="PS50011"/>
    </source>
</evidence>
<dbReference type="PROSITE" id="PS50011">
    <property type="entry name" value="PROTEIN_KINASE_DOM"/>
    <property type="match status" value="1"/>
</dbReference>
<evidence type="ECO:0000256" key="1">
    <source>
        <dbReference type="ARBA" id="ARBA00012513"/>
    </source>
</evidence>
<dbReference type="PROSITE" id="PS00107">
    <property type="entry name" value="PROTEIN_KINASE_ATP"/>
    <property type="match status" value="1"/>
</dbReference>